<dbReference type="RefSeq" id="WP_188868677.1">
    <property type="nucleotide sequence ID" value="NZ_BMNW01000030.1"/>
</dbReference>
<feature type="compositionally biased region" description="Polar residues" evidence="1">
    <location>
        <begin position="1"/>
        <end position="15"/>
    </location>
</feature>
<proteinExistence type="predicted"/>
<comment type="caution">
    <text evidence="2">The sequence shown here is derived from an EMBL/GenBank/DDBJ whole genome shotgun (WGS) entry which is preliminary data.</text>
</comment>
<organism evidence="2 3">
    <name type="scientific">Pseudomonas asuensis</name>
    <dbReference type="NCBI Taxonomy" id="1825787"/>
    <lineage>
        <taxon>Bacteria</taxon>
        <taxon>Pseudomonadati</taxon>
        <taxon>Pseudomonadota</taxon>
        <taxon>Gammaproteobacteria</taxon>
        <taxon>Pseudomonadales</taxon>
        <taxon>Pseudomonadaceae</taxon>
        <taxon>Pseudomonas</taxon>
    </lineage>
</organism>
<evidence type="ECO:0008006" key="4">
    <source>
        <dbReference type="Google" id="ProtNLM"/>
    </source>
</evidence>
<sequence length="474" mass="51491">MDPIRGSSSYNVQSSNAANPTEAAEVAAGARPSGHADLLIPRMLSDHAVAALNAKETQGTKLEKTLAGFAKQAIGSGQLKISPNPPENGIAQFGMCRNQDVLVIKAKLNEQSNKYDVLSVGFRRGSEEPISMKLSAPAPYPTSHLERMPKELINMILDNISNRGPNSRVTSLTLSSKHLYALGVEKTQEKAKCSALLDRLTAIKNIPANQGPGGLGDARLIEFKAVLGKVKEFRGKEKMDLIEGLVDNISNLNFKSGDGFKLMLDLAESLSRSKALKSADPEHKAAQIHDQNKTVANLVSKLARAGIGSDVSDQDRPEVFEKLCSILEGLEGKNGANHAAAALPNLASWYLWHSEKLGPERFGKLIELANRNKLDTNDELKSEMLTSLTSKLAQHDEAEDIANHFNVLCGISQTIERDETKARVITYMTERLNWIEDEALREISKNHIADAVGTINNPVLKAQVAAVTPVLQND</sequence>
<gene>
    <name evidence="2" type="ORF">GCM10009425_48230</name>
</gene>
<protein>
    <recommendedName>
        <fullName evidence="4">F-box domain-containing protein</fullName>
    </recommendedName>
</protein>
<evidence type="ECO:0000256" key="1">
    <source>
        <dbReference type="SAM" id="MobiDB-lite"/>
    </source>
</evidence>
<keyword evidence="3" id="KW-1185">Reference proteome</keyword>
<reference evidence="3" key="1">
    <citation type="journal article" date="2019" name="Int. J. Syst. Evol. Microbiol.">
        <title>The Global Catalogue of Microorganisms (GCM) 10K type strain sequencing project: providing services to taxonomists for standard genome sequencing and annotation.</title>
        <authorList>
            <consortium name="The Broad Institute Genomics Platform"/>
            <consortium name="The Broad Institute Genome Sequencing Center for Infectious Disease"/>
            <person name="Wu L."/>
            <person name="Ma J."/>
        </authorList>
    </citation>
    <scope>NUCLEOTIDE SEQUENCE [LARGE SCALE GENOMIC DNA]</scope>
    <source>
        <strain evidence="3">JCM 13501</strain>
    </source>
</reference>
<feature type="region of interest" description="Disordered" evidence="1">
    <location>
        <begin position="1"/>
        <end position="22"/>
    </location>
</feature>
<evidence type="ECO:0000313" key="2">
    <source>
        <dbReference type="EMBL" id="GGM32038.1"/>
    </source>
</evidence>
<accession>A0ABQ2H507</accession>
<evidence type="ECO:0000313" key="3">
    <source>
        <dbReference type="Proteomes" id="UP000616499"/>
    </source>
</evidence>
<name>A0ABQ2H507_9PSED</name>
<dbReference type="Proteomes" id="UP000616499">
    <property type="component" value="Unassembled WGS sequence"/>
</dbReference>
<dbReference type="EMBL" id="BMNW01000030">
    <property type="protein sequence ID" value="GGM32038.1"/>
    <property type="molecule type" value="Genomic_DNA"/>
</dbReference>